<accession>A0A5N5SK21</accession>
<comment type="caution">
    <text evidence="7">The sequence shown here is derived from an EMBL/GenBank/DDBJ whole genome shotgun (WGS) entry which is preliminary data.</text>
</comment>
<dbReference type="Gene3D" id="6.10.140.2220">
    <property type="match status" value="2"/>
</dbReference>
<dbReference type="PANTHER" id="PTHR46455:SF1">
    <property type="entry name" value="SET AND MYND DOMAIN CONTAINING, ARTHROPOD-SPECIFIC, MEMBER 2"/>
    <property type="match status" value="1"/>
</dbReference>
<evidence type="ECO:0000313" key="8">
    <source>
        <dbReference type="Proteomes" id="UP000326759"/>
    </source>
</evidence>
<keyword evidence="8" id="KW-1185">Reference proteome</keyword>
<dbReference type="InterPro" id="IPR053010">
    <property type="entry name" value="SET_SmydA-8"/>
</dbReference>
<protein>
    <submittedName>
        <fullName evidence="7">Protein msta, isoform A</fullName>
    </submittedName>
</protein>
<dbReference type="GO" id="GO:0008276">
    <property type="term" value="F:protein methyltransferase activity"/>
    <property type="evidence" value="ECO:0007669"/>
    <property type="project" value="UniProtKB-ARBA"/>
</dbReference>
<dbReference type="CDD" id="cd20071">
    <property type="entry name" value="SET_SMYD"/>
    <property type="match status" value="1"/>
</dbReference>
<evidence type="ECO:0000256" key="3">
    <source>
        <dbReference type="ARBA" id="ARBA00022833"/>
    </source>
</evidence>
<evidence type="ECO:0000259" key="6">
    <source>
        <dbReference type="PROSITE" id="PS50865"/>
    </source>
</evidence>
<dbReference type="InterPro" id="IPR001214">
    <property type="entry name" value="SET_dom"/>
</dbReference>
<dbReference type="GO" id="GO:0008757">
    <property type="term" value="F:S-adenosylmethionine-dependent methyltransferase activity"/>
    <property type="evidence" value="ECO:0007669"/>
    <property type="project" value="UniProtKB-ARBA"/>
</dbReference>
<dbReference type="InterPro" id="IPR002893">
    <property type="entry name" value="Znf_MYND"/>
</dbReference>
<reference evidence="7 8" key="1">
    <citation type="journal article" date="2019" name="PLoS Biol.">
        <title>Sex chromosomes control vertical transmission of feminizing Wolbachia symbionts in an isopod.</title>
        <authorList>
            <person name="Becking T."/>
            <person name="Chebbi M.A."/>
            <person name="Giraud I."/>
            <person name="Moumen B."/>
            <person name="Laverre T."/>
            <person name="Caubet Y."/>
            <person name="Peccoud J."/>
            <person name="Gilbert C."/>
            <person name="Cordaux R."/>
        </authorList>
    </citation>
    <scope>NUCLEOTIDE SEQUENCE [LARGE SCALE GENOMIC DNA]</scope>
    <source>
        <strain evidence="7">ANa2</strain>
        <tissue evidence="7">Whole body excluding digestive tract and cuticle</tissue>
    </source>
</reference>
<evidence type="ECO:0000259" key="5">
    <source>
        <dbReference type="PROSITE" id="PS50280"/>
    </source>
</evidence>
<dbReference type="InterPro" id="IPR046341">
    <property type="entry name" value="SET_dom_sf"/>
</dbReference>
<dbReference type="Pfam" id="PF00856">
    <property type="entry name" value="SET"/>
    <property type="match status" value="1"/>
</dbReference>
<dbReference type="PANTHER" id="PTHR46455">
    <property type="entry name" value="SET AND MYND DOMAIN CONTAINING, ARTHROPOD-SPECIFIC, MEMBER 4, ISOFORM A"/>
    <property type="match status" value="1"/>
</dbReference>
<evidence type="ECO:0000256" key="4">
    <source>
        <dbReference type="PROSITE-ProRule" id="PRU00134"/>
    </source>
</evidence>
<evidence type="ECO:0000313" key="7">
    <source>
        <dbReference type="EMBL" id="KAB7494068.1"/>
    </source>
</evidence>
<dbReference type="Gene3D" id="1.10.220.160">
    <property type="match status" value="1"/>
</dbReference>
<dbReference type="Gene3D" id="2.170.270.10">
    <property type="entry name" value="SET domain"/>
    <property type="match status" value="1"/>
</dbReference>
<proteinExistence type="predicted"/>
<dbReference type="Proteomes" id="UP000326759">
    <property type="component" value="Unassembled WGS sequence"/>
</dbReference>
<dbReference type="AlphaFoldDB" id="A0A5N5SK21"/>
<feature type="domain" description="MYND-type" evidence="6">
    <location>
        <begin position="43"/>
        <end position="81"/>
    </location>
</feature>
<feature type="domain" description="SET" evidence="5">
    <location>
        <begin position="82"/>
        <end position="313"/>
    </location>
</feature>
<keyword evidence="3" id="KW-0862">Zinc</keyword>
<keyword evidence="2 4" id="KW-0863">Zinc-finger</keyword>
<dbReference type="OrthoDB" id="265717at2759"/>
<organism evidence="7 8">
    <name type="scientific">Armadillidium nasatum</name>
    <dbReference type="NCBI Taxonomy" id="96803"/>
    <lineage>
        <taxon>Eukaryota</taxon>
        <taxon>Metazoa</taxon>
        <taxon>Ecdysozoa</taxon>
        <taxon>Arthropoda</taxon>
        <taxon>Crustacea</taxon>
        <taxon>Multicrustacea</taxon>
        <taxon>Malacostraca</taxon>
        <taxon>Eumalacostraca</taxon>
        <taxon>Peracarida</taxon>
        <taxon>Isopoda</taxon>
        <taxon>Oniscidea</taxon>
        <taxon>Crinocheta</taxon>
        <taxon>Armadillidiidae</taxon>
        <taxon>Armadillidium</taxon>
    </lineage>
</organism>
<evidence type="ECO:0000256" key="2">
    <source>
        <dbReference type="ARBA" id="ARBA00022771"/>
    </source>
</evidence>
<dbReference type="EMBL" id="SEYY01024519">
    <property type="protein sequence ID" value="KAB7494068.1"/>
    <property type="molecule type" value="Genomic_DNA"/>
</dbReference>
<dbReference type="PROSITE" id="PS50280">
    <property type="entry name" value="SET"/>
    <property type="match status" value="1"/>
</dbReference>
<dbReference type="SUPFAM" id="SSF82199">
    <property type="entry name" value="SET domain"/>
    <property type="match status" value="1"/>
</dbReference>
<keyword evidence="1" id="KW-0479">Metal-binding</keyword>
<name>A0A5N5SK21_9CRUS</name>
<dbReference type="Pfam" id="PF01753">
    <property type="entry name" value="zf-MYND"/>
    <property type="match status" value="1"/>
</dbReference>
<gene>
    <name evidence="7" type="primary">msta_2</name>
    <name evidence="7" type="ORF">Anas_10295</name>
</gene>
<dbReference type="GO" id="GO:0008270">
    <property type="term" value="F:zinc ion binding"/>
    <property type="evidence" value="ECO:0007669"/>
    <property type="project" value="UniProtKB-KW"/>
</dbReference>
<dbReference type="PROSITE" id="PS01360">
    <property type="entry name" value="ZF_MYND_1"/>
    <property type="match status" value="1"/>
</dbReference>
<dbReference type="GO" id="GO:0008170">
    <property type="term" value="F:N-methyltransferase activity"/>
    <property type="evidence" value="ECO:0007669"/>
    <property type="project" value="UniProtKB-ARBA"/>
</dbReference>
<evidence type="ECO:0000256" key="1">
    <source>
        <dbReference type="ARBA" id="ARBA00022723"/>
    </source>
</evidence>
<dbReference type="SUPFAM" id="SSF144232">
    <property type="entry name" value="HIT/MYND zinc finger-like"/>
    <property type="match status" value="1"/>
</dbReference>
<sequence>MPGTTAGGVPEAVPLSVIQEAEGFSNGEASAEALKTTPESLNCKECRSVSKSPRCCGGCWQVWYCSRAHQVAAWPKHQRECKPFKISQNAEMGRFLVATRDISLGELLLEDPVLTMGPKTITEAVCLACYRPVDGSFSCPDCGFPMCDRDCSSAEAHVPECKAVQDSGIKVKVSVFGEINCMYECIMPVRILALRDSSPNVWRKLMGLESNAEQRESTEVAAITQRTVVDIIHNRLCLEYSEELINQILGIIDTNAFEIRLPDSSIMGVYATGSLLEHSCIPNTHRTFDADLNLVVRAAFDIKRGQHLMSCYTESISTTATRQEHLLTSKFFTCKCVRCLDPTELGTFTSAMICPSCTKNKPKVAKKTDKKKGEKSTGKEEEVDLTTYGVVVPKDPSSPSSPWECLTCKSPLDADYVTRMTSVMTEEAEELENSNQSVKNCEAFLDKWSSMYHQNHAVLLNIKYALVHLYGSEKGYTLHDMSPVELLRKESIARQILKVADIICPVFYKACSMFQSGIIPNEMAKKLAQEAYECLLECAKVLSFEPPVQPEGQLGIEAKEELRNMIKWIKEEGWRG</sequence>
<dbReference type="PROSITE" id="PS50865">
    <property type="entry name" value="ZF_MYND_2"/>
    <property type="match status" value="1"/>
</dbReference>